<dbReference type="Proteomes" id="UP001267878">
    <property type="component" value="Unassembled WGS sequence"/>
</dbReference>
<name>A0ABU1VT19_9GAMM</name>
<organism evidence="1 2">
    <name type="scientific">Agrilutibacter niabensis</name>
    <dbReference type="NCBI Taxonomy" id="380628"/>
    <lineage>
        <taxon>Bacteria</taxon>
        <taxon>Pseudomonadati</taxon>
        <taxon>Pseudomonadota</taxon>
        <taxon>Gammaproteobacteria</taxon>
        <taxon>Lysobacterales</taxon>
        <taxon>Lysobacteraceae</taxon>
        <taxon>Agrilutibacter</taxon>
    </lineage>
</organism>
<proteinExistence type="predicted"/>
<keyword evidence="2" id="KW-1185">Reference proteome</keyword>
<protein>
    <submittedName>
        <fullName evidence="1">Uncharacterized protein</fullName>
    </submittedName>
</protein>
<evidence type="ECO:0000313" key="2">
    <source>
        <dbReference type="Proteomes" id="UP001267878"/>
    </source>
</evidence>
<reference evidence="1 2" key="1">
    <citation type="submission" date="2023-07" db="EMBL/GenBank/DDBJ databases">
        <title>Sorghum-associated microbial communities from plants grown in Nebraska, USA.</title>
        <authorList>
            <person name="Schachtman D."/>
        </authorList>
    </citation>
    <scope>NUCLEOTIDE SEQUENCE [LARGE SCALE GENOMIC DNA]</scope>
    <source>
        <strain evidence="1 2">BE187</strain>
    </source>
</reference>
<comment type="caution">
    <text evidence="1">The sequence shown here is derived from an EMBL/GenBank/DDBJ whole genome shotgun (WGS) entry which is preliminary data.</text>
</comment>
<evidence type="ECO:0000313" key="1">
    <source>
        <dbReference type="EMBL" id="MDR7100632.1"/>
    </source>
</evidence>
<dbReference type="RefSeq" id="WP_310055631.1">
    <property type="nucleotide sequence ID" value="NZ_JAVDVW010000002.1"/>
</dbReference>
<dbReference type="EMBL" id="JAVDVW010000002">
    <property type="protein sequence ID" value="MDR7100632.1"/>
    <property type="molecule type" value="Genomic_DNA"/>
</dbReference>
<sequence length="84" mass="9714">MPHCTVRYNVRLKPKVADAPAMDAIGIFCEEREPDWMGDPGALTWRCLTTFDGPTGYSLKEMVTRKREWEMVVRERIGPLVWDS</sequence>
<gene>
    <name evidence="1" type="ORF">J2X04_003013</name>
</gene>
<accession>A0ABU1VT19</accession>